<evidence type="ECO:0000256" key="3">
    <source>
        <dbReference type="ARBA" id="ARBA00022833"/>
    </source>
</evidence>
<evidence type="ECO:0000256" key="1">
    <source>
        <dbReference type="ARBA" id="ARBA00022723"/>
    </source>
</evidence>
<dbReference type="SUPFAM" id="SSF57903">
    <property type="entry name" value="FYVE/PHD zinc finger"/>
    <property type="match status" value="1"/>
</dbReference>
<organism evidence="8 9">
    <name type="scientific">Aphanomyces euteiches</name>
    <dbReference type="NCBI Taxonomy" id="100861"/>
    <lineage>
        <taxon>Eukaryota</taxon>
        <taxon>Sar</taxon>
        <taxon>Stramenopiles</taxon>
        <taxon>Oomycota</taxon>
        <taxon>Saprolegniomycetes</taxon>
        <taxon>Saprolegniales</taxon>
        <taxon>Verrucalvaceae</taxon>
        <taxon>Aphanomyces</taxon>
    </lineage>
</organism>
<evidence type="ECO:0008006" key="10">
    <source>
        <dbReference type="Google" id="ProtNLM"/>
    </source>
</evidence>
<keyword evidence="1" id="KW-0479">Metal-binding</keyword>
<dbReference type="InterPro" id="IPR013083">
    <property type="entry name" value="Znf_RING/FYVE/PHD"/>
</dbReference>
<gene>
    <name evidence="8" type="ORF">Ae201684_016620</name>
</gene>
<dbReference type="EMBL" id="VJMJ01000264">
    <property type="protein sequence ID" value="KAF0724746.1"/>
    <property type="molecule type" value="Genomic_DNA"/>
</dbReference>
<dbReference type="GO" id="GO:0008270">
    <property type="term" value="F:zinc ion binding"/>
    <property type="evidence" value="ECO:0007669"/>
    <property type="project" value="UniProtKB-KW"/>
</dbReference>
<evidence type="ECO:0000313" key="8">
    <source>
        <dbReference type="EMBL" id="KAF0724746.1"/>
    </source>
</evidence>
<dbReference type="InterPro" id="IPR023393">
    <property type="entry name" value="START-like_dom_sf"/>
</dbReference>
<dbReference type="InterPro" id="IPR011011">
    <property type="entry name" value="Znf_FYVE_PHD"/>
</dbReference>
<proteinExistence type="predicted"/>
<keyword evidence="3" id="KW-0862">Zinc</keyword>
<feature type="domain" description="START" evidence="7">
    <location>
        <begin position="144"/>
        <end position="229"/>
    </location>
</feature>
<keyword evidence="9" id="KW-1185">Reference proteome</keyword>
<dbReference type="Pfam" id="PF01363">
    <property type="entry name" value="FYVE"/>
    <property type="match status" value="1"/>
</dbReference>
<dbReference type="InterPro" id="IPR052727">
    <property type="entry name" value="Rab4/Rab5_effector"/>
</dbReference>
<dbReference type="Pfam" id="PF01852">
    <property type="entry name" value="START"/>
    <property type="match status" value="1"/>
</dbReference>
<dbReference type="Gene3D" id="3.30.40.10">
    <property type="entry name" value="Zinc/RING finger domain, C3HC4 (zinc finger)"/>
    <property type="match status" value="1"/>
</dbReference>
<evidence type="ECO:0000313" key="9">
    <source>
        <dbReference type="Proteomes" id="UP000481153"/>
    </source>
</evidence>
<dbReference type="InterPro" id="IPR000306">
    <property type="entry name" value="Znf_FYVE"/>
</dbReference>
<evidence type="ECO:0000259" key="6">
    <source>
        <dbReference type="PROSITE" id="PS50178"/>
    </source>
</evidence>
<dbReference type="GO" id="GO:0008289">
    <property type="term" value="F:lipid binding"/>
    <property type="evidence" value="ECO:0007669"/>
    <property type="project" value="InterPro"/>
</dbReference>
<reference evidence="8 9" key="1">
    <citation type="submission" date="2019-07" db="EMBL/GenBank/DDBJ databases">
        <title>Genomics analysis of Aphanomyces spp. identifies a new class of oomycete effector associated with host adaptation.</title>
        <authorList>
            <person name="Gaulin E."/>
        </authorList>
    </citation>
    <scope>NUCLEOTIDE SEQUENCE [LARGE SCALE GENOMIC DNA]</scope>
    <source>
        <strain evidence="8 9">ATCC 201684</strain>
    </source>
</reference>
<dbReference type="Proteomes" id="UP000481153">
    <property type="component" value="Unassembled WGS sequence"/>
</dbReference>
<feature type="region of interest" description="Disordered" evidence="5">
    <location>
        <begin position="399"/>
        <end position="419"/>
    </location>
</feature>
<dbReference type="PANTHER" id="PTHR13510:SF44">
    <property type="entry name" value="RABENOSYN-5"/>
    <property type="match status" value="1"/>
</dbReference>
<keyword evidence="2 4" id="KW-0863">Zinc-finger</keyword>
<dbReference type="PROSITE" id="PS50178">
    <property type="entry name" value="ZF_FYVE"/>
    <property type="match status" value="1"/>
</dbReference>
<evidence type="ECO:0000256" key="5">
    <source>
        <dbReference type="SAM" id="MobiDB-lite"/>
    </source>
</evidence>
<dbReference type="InterPro" id="IPR017455">
    <property type="entry name" value="Znf_FYVE-rel"/>
</dbReference>
<sequence length="419" mass="46896">MAPPSFPLPPGFFRCPPLSDHRRDEYIAQSRDVASECILNSRVANPDLQWKFVDDTKGVQIYQGTDLKAPPRAAIWLGVTTITASLDEIPPVNVAHDDAAFKASKALTEKELLLDCMHLYGLSKTDLETVNVRWLSVKFPFAALIKPRDFCYLEAQIRFTLDGRQGYVITASSVELECCPVLHDTLGLVRGFFYRTGTIYLETERPGKLQVSRLVESEFGGSMPTWVIDMAQRKRMKSMRDLDQFFQERRLSGTPFLARTDLVPKSARSKCFLCQLAFGVFTGKTHCRKCGEVMCRTCTRAWTINISGFDVKVKICTACTLLPREPNAPSLIAGSPLLPRSSDLSDLSSLRIQDNPTDGAAAAAEPKKTYTLYEDNLMDETVLKPLTYRPFQRANVVSSWTTTEEGSPLTPHRSSGKKY</sequence>
<evidence type="ECO:0000256" key="2">
    <source>
        <dbReference type="ARBA" id="ARBA00022771"/>
    </source>
</evidence>
<protein>
    <recommendedName>
        <fullName evidence="10">FYVE-type domain-containing protein</fullName>
    </recommendedName>
</protein>
<dbReference type="AlphaFoldDB" id="A0A6G0WBH4"/>
<dbReference type="Gene3D" id="3.30.530.20">
    <property type="match status" value="1"/>
</dbReference>
<feature type="domain" description="FYVE-type" evidence="6">
    <location>
        <begin position="265"/>
        <end position="319"/>
    </location>
</feature>
<dbReference type="PANTHER" id="PTHR13510">
    <property type="entry name" value="FYVE-FINGER-CONTAINING RAB5 EFFECTOR PROTEIN RABENOSYN-5-RELATED"/>
    <property type="match status" value="1"/>
</dbReference>
<dbReference type="SUPFAM" id="SSF55961">
    <property type="entry name" value="Bet v1-like"/>
    <property type="match status" value="1"/>
</dbReference>
<evidence type="ECO:0000256" key="4">
    <source>
        <dbReference type="PROSITE-ProRule" id="PRU00091"/>
    </source>
</evidence>
<dbReference type="PROSITE" id="PS50848">
    <property type="entry name" value="START"/>
    <property type="match status" value="1"/>
</dbReference>
<dbReference type="InterPro" id="IPR002913">
    <property type="entry name" value="START_lipid-bd_dom"/>
</dbReference>
<comment type="caution">
    <text evidence="8">The sequence shown here is derived from an EMBL/GenBank/DDBJ whole genome shotgun (WGS) entry which is preliminary data.</text>
</comment>
<accession>A0A6G0WBH4</accession>
<evidence type="ECO:0000259" key="7">
    <source>
        <dbReference type="PROSITE" id="PS50848"/>
    </source>
</evidence>
<dbReference type="VEuPathDB" id="FungiDB:AeMF1_003665"/>
<dbReference type="SMART" id="SM00064">
    <property type="entry name" value="FYVE"/>
    <property type="match status" value="1"/>
</dbReference>
<dbReference type="CDD" id="cd00065">
    <property type="entry name" value="FYVE_like_SF"/>
    <property type="match status" value="1"/>
</dbReference>
<name>A0A6G0WBH4_9STRA</name>